<sequence>MPPGPPPDRCIHSRSSSASGRRCTGRQRPIGLEVLRHAHRLLRRVRHGLGSWAGAGQLWALRDEPAAQLRRAESVQCLGNGISLSRPRSV</sequence>
<evidence type="ECO:0000313" key="4">
    <source>
        <dbReference type="Proteomes" id="UP000005240"/>
    </source>
</evidence>
<proteinExistence type="predicted"/>
<gene>
    <name evidence="2" type="ORF">PTTG_09238</name>
</gene>
<protein>
    <submittedName>
        <fullName evidence="2 3">Uncharacterized protein</fullName>
    </submittedName>
</protein>
<name>A0A180G3V6_PUCT1</name>
<dbReference type="Proteomes" id="UP000005240">
    <property type="component" value="Unassembled WGS sequence"/>
</dbReference>
<dbReference type="EMBL" id="ADAS02000567">
    <property type="protein sequence ID" value="OAV87139.1"/>
    <property type="molecule type" value="Genomic_DNA"/>
</dbReference>
<dbReference type="EnsemblFungi" id="PTTG_09238-t43_1">
    <property type="protein sequence ID" value="PTTG_09238-t43_1-p1"/>
    <property type="gene ID" value="PTTG_09238"/>
</dbReference>
<dbReference type="AlphaFoldDB" id="A0A180G3V6"/>
<reference evidence="3 4" key="3">
    <citation type="journal article" date="2017" name="G3 (Bethesda)">
        <title>Comparative analysis highlights variable genome content of wheat rusts and divergence of the mating loci.</title>
        <authorList>
            <person name="Cuomo C.A."/>
            <person name="Bakkeren G."/>
            <person name="Khalil H.B."/>
            <person name="Panwar V."/>
            <person name="Joly D."/>
            <person name="Linning R."/>
            <person name="Sakthikumar S."/>
            <person name="Song X."/>
            <person name="Adiconis X."/>
            <person name="Fan L."/>
            <person name="Goldberg J.M."/>
            <person name="Levin J.Z."/>
            <person name="Young S."/>
            <person name="Zeng Q."/>
            <person name="Anikster Y."/>
            <person name="Bruce M."/>
            <person name="Wang M."/>
            <person name="Yin C."/>
            <person name="McCallum B."/>
            <person name="Szabo L.J."/>
            <person name="Hulbert S."/>
            <person name="Chen X."/>
            <person name="Fellers J.P."/>
        </authorList>
    </citation>
    <scope>NUCLEOTIDE SEQUENCE</scope>
    <source>
        <strain evidence="3">isolate 1-1 / race 1 (BBBD)</strain>
        <strain evidence="4">Isolate 1-1 / race 1 (BBBD)</strain>
    </source>
</reference>
<keyword evidence="4" id="KW-1185">Reference proteome</keyword>
<evidence type="ECO:0000256" key="1">
    <source>
        <dbReference type="SAM" id="MobiDB-lite"/>
    </source>
</evidence>
<reference evidence="2" key="2">
    <citation type="submission" date="2016-05" db="EMBL/GenBank/DDBJ databases">
        <title>Comparative analysis highlights variable genome content of wheat rusts and divergence of the mating loci.</title>
        <authorList>
            <person name="Cuomo C.A."/>
            <person name="Bakkeren G."/>
            <person name="Szabo L."/>
            <person name="Khalil H."/>
            <person name="Joly D."/>
            <person name="Goldberg J."/>
            <person name="Young S."/>
            <person name="Zeng Q."/>
            <person name="Fellers J."/>
        </authorList>
    </citation>
    <scope>NUCLEOTIDE SEQUENCE [LARGE SCALE GENOMIC DNA]</scope>
    <source>
        <strain evidence="2">1-1 BBBD Race 1</strain>
    </source>
</reference>
<accession>A0A180G3V6</accession>
<organism evidence="2">
    <name type="scientific">Puccinia triticina (isolate 1-1 / race 1 (BBBD))</name>
    <name type="common">Brown leaf rust fungus</name>
    <dbReference type="NCBI Taxonomy" id="630390"/>
    <lineage>
        <taxon>Eukaryota</taxon>
        <taxon>Fungi</taxon>
        <taxon>Dikarya</taxon>
        <taxon>Basidiomycota</taxon>
        <taxon>Pucciniomycotina</taxon>
        <taxon>Pucciniomycetes</taxon>
        <taxon>Pucciniales</taxon>
        <taxon>Pucciniaceae</taxon>
        <taxon>Puccinia</taxon>
    </lineage>
</organism>
<reference evidence="3" key="4">
    <citation type="submission" date="2025-05" db="UniProtKB">
        <authorList>
            <consortium name="EnsemblFungi"/>
        </authorList>
    </citation>
    <scope>IDENTIFICATION</scope>
    <source>
        <strain evidence="3">isolate 1-1 / race 1 (BBBD)</strain>
    </source>
</reference>
<feature type="region of interest" description="Disordered" evidence="1">
    <location>
        <begin position="1"/>
        <end position="25"/>
    </location>
</feature>
<evidence type="ECO:0000313" key="3">
    <source>
        <dbReference type="EnsemblFungi" id="PTTG_09238-t43_1-p1"/>
    </source>
</evidence>
<reference evidence="2" key="1">
    <citation type="submission" date="2009-11" db="EMBL/GenBank/DDBJ databases">
        <authorList>
            <consortium name="The Broad Institute Genome Sequencing Platform"/>
            <person name="Ward D."/>
            <person name="Feldgarden M."/>
            <person name="Earl A."/>
            <person name="Young S.K."/>
            <person name="Zeng Q."/>
            <person name="Koehrsen M."/>
            <person name="Alvarado L."/>
            <person name="Berlin A."/>
            <person name="Bochicchio J."/>
            <person name="Borenstein D."/>
            <person name="Chapman S.B."/>
            <person name="Chen Z."/>
            <person name="Engels R."/>
            <person name="Freedman E."/>
            <person name="Gellesch M."/>
            <person name="Goldberg J."/>
            <person name="Griggs A."/>
            <person name="Gujja S."/>
            <person name="Heilman E."/>
            <person name="Heiman D."/>
            <person name="Hepburn T."/>
            <person name="Howarth C."/>
            <person name="Jen D."/>
            <person name="Larson L."/>
            <person name="Lewis B."/>
            <person name="Mehta T."/>
            <person name="Park D."/>
            <person name="Pearson M."/>
            <person name="Roberts A."/>
            <person name="Saif S."/>
            <person name="Shea T."/>
            <person name="Shenoy N."/>
            <person name="Sisk P."/>
            <person name="Stolte C."/>
            <person name="Sykes S."/>
            <person name="Thomson T."/>
            <person name="Walk T."/>
            <person name="White J."/>
            <person name="Yandava C."/>
            <person name="Izard J."/>
            <person name="Baranova O.V."/>
            <person name="Blanton J.M."/>
            <person name="Tanner A.C."/>
            <person name="Dewhirst F.E."/>
            <person name="Haas B."/>
            <person name="Nusbaum C."/>
            <person name="Birren B."/>
        </authorList>
    </citation>
    <scope>NUCLEOTIDE SEQUENCE [LARGE SCALE GENOMIC DNA]</scope>
    <source>
        <strain evidence="2">1-1 BBBD Race 1</strain>
    </source>
</reference>
<evidence type="ECO:0000313" key="2">
    <source>
        <dbReference type="EMBL" id="OAV87139.1"/>
    </source>
</evidence>
<dbReference type="VEuPathDB" id="FungiDB:PTTG_09238"/>